<organism evidence="1 2">
    <name type="scientific">Strix occidentalis caurina</name>
    <name type="common">northern spotted owl</name>
    <dbReference type="NCBI Taxonomy" id="311401"/>
    <lineage>
        <taxon>Eukaryota</taxon>
        <taxon>Metazoa</taxon>
        <taxon>Chordata</taxon>
        <taxon>Craniata</taxon>
        <taxon>Vertebrata</taxon>
        <taxon>Euteleostomi</taxon>
        <taxon>Archelosauria</taxon>
        <taxon>Archosauria</taxon>
        <taxon>Dinosauria</taxon>
        <taxon>Saurischia</taxon>
        <taxon>Theropoda</taxon>
        <taxon>Coelurosauria</taxon>
        <taxon>Aves</taxon>
        <taxon>Neognathae</taxon>
        <taxon>Neoaves</taxon>
        <taxon>Telluraves</taxon>
        <taxon>Strigiformes</taxon>
        <taxon>Strigidae</taxon>
        <taxon>Strix</taxon>
    </lineage>
</organism>
<dbReference type="Ensembl" id="ENSSOCT00000018461.1">
    <property type="protein sequence ID" value="ENSSOCP00000017995.1"/>
    <property type="gene ID" value="ENSSOCG00000013548.1"/>
</dbReference>
<keyword evidence="2" id="KW-1185">Reference proteome</keyword>
<reference evidence="1" key="2">
    <citation type="submission" date="2025-09" db="UniProtKB">
        <authorList>
            <consortium name="Ensembl"/>
        </authorList>
    </citation>
    <scope>IDENTIFICATION</scope>
</reference>
<reference evidence="1" key="1">
    <citation type="submission" date="2025-08" db="UniProtKB">
        <authorList>
            <consortium name="Ensembl"/>
        </authorList>
    </citation>
    <scope>IDENTIFICATION</scope>
</reference>
<accession>A0A8D0FNK0</accession>
<sequence length="76" mass="8748">MEEEDLSERGLPQIASIMNRVRDLKNKYRNEDNITDELNCTKISADTTGMCFCYSIVTYPTDLNLNCVEEPLAERI</sequence>
<evidence type="ECO:0000313" key="2">
    <source>
        <dbReference type="Proteomes" id="UP000694551"/>
    </source>
</evidence>
<evidence type="ECO:0000313" key="1">
    <source>
        <dbReference type="Ensembl" id="ENSSOCP00000017995.1"/>
    </source>
</evidence>
<protein>
    <submittedName>
        <fullName evidence="1">Uncharacterized protein</fullName>
    </submittedName>
</protein>
<name>A0A8D0FNK0_STROC</name>
<dbReference type="AlphaFoldDB" id="A0A8D0FNK0"/>
<proteinExistence type="predicted"/>
<dbReference type="Proteomes" id="UP000694551">
    <property type="component" value="Unplaced"/>
</dbReference>